<evidence type="ECO:0000259" key="4">
    <source>
        <dbReference type="PROSITE" id="PS50887"/>
    </source>
</evidence>
<dbReference type="CDD" id="cd01949">
    <property type="entry name" value="GGDEF"/>
    <property type="match status" value="1"/>
</dbReference>
<keyword evidence="6" id="KW-1185">Reference proteome</keyword>
<comment type="catalytic activity">
    <reaction evidence="2">
        <text>2 GTP = 3',3'-c-di-GMP + 2 diphosphate</text>
        <dbReference type="Rhea" id="RHEA:24898"/>
        <dbReference type="ChEBI" id="CHEBI:33019"/>
        <dbReference type="ChEBI" id="CHEBI:37565"/>
        <dbReference type="ChEBI" id="CHEBI:58805"/>
        <dbReference type="EC" id="2.7.7.65"/>
    </reaction>
</comment>
<keyword evidence="3" id="KW-0812">Transmembrane</keyword>
<dbReference type="InterPro" id="IPR007890">
    <property type="entry name" value="CHASE2"/>
</dbReference>
<dbReference type="Pfam" id="PF00990">
    <property type="entry name" value="GGDEF"/>
    <property type="match status" value="1"/>
</dbReference>
<dbReference type="SMART" id="SM00267">
    <property type="entry name" value="GGDEF"/>
    <property type="match status" value="1"/>
</dbReference>
<sequence>MLTHYRDKVLRLLPFLLALLAALLTLSGLLLRLDFWLYDGLIRLKSNHNQTSDIVVVAVDERSLSELGRWPWPREYHAQLVDKLAQAKAVGLDIVLAEPSHNMPESDQALADAIRRNGKVISPVFPEMQGNRLTETRPLPGIAAASAGLGHTDYELDSDGVIRRVYLKAGLGSPHHPNFAQAVLDLAHGRRQSDQQKLGLPHGNPDSWLREDPVMVPYLTGSPPFQQVSYIDALNQLPPSFFAGKIVLVGATATGLGDIHATPLSANNRGMPGVEINAFLLYGLQQDNTPVPLPLGWKALINALAILLLDLLLCRYKHRQGILPAYLLASCGVLVLSVLLLTLASVFWSGVTTAILLWLAGSVRFVSRQSKLLLQANTDGLTGLYNRRHFDEILAPTLDKHRAAGKTLALLILDVDNFKGYNDHYGHYAGDLILQRLAQELNAYFSTRRHIVARLGGEEFGVLLEECGQDQAVAAAEGFRARLEELELPHLKSPLRKVTCSIGVAARVPETDDNGRTFYEDADSALYIAKRSGRNAVSPAPDTLTPQHLR</sequence>
<proteinExistence type="predicted"/>
<dbReference type="GO" id="GO:1902201">
    <property type="term" value="P:negative regulation of bacterial-type flagellum-dependent cell motility"/>
    <property type="evidence" value="ECO:0007669"/>
    <property type="project" value="TreeGrafter"/>
</dbReference>
<dbReference type="GO" id="GO:0005886">
    <property type="term" value="C:plasma membrane"/>
    <property type="evidence" value="ECO:0007669"/>
    <property type="project" value="TreeGrafter"/>
</dbReference>
<dbReference type="NCBIfam" id="TIGR00254">
    <property type="entry name" value="GGDEF"/>
    <property type="match status" value="1"/>
</dbReference>
<reference evidence="5 6" key="1">
    <citation type="submission" date="2018-08" db="EMBL/GenBank/DDBJ databases">
        <title>Complete genome sequence of JP2-74.</title>
        <authorList>
            <person name="Wu L."/>
        </authorList>
    </citation>
    <scope>NUCLEOTIDE SEQUENCE [LARGE SCALE GENOMIC DNA]</scope>
    <source>
        <strain evidence="5 6">JP2-74</strain>
    </source>
</reference>
<dbReference type="AlphaFoldDB" id="A0AAD0W8F9"/>
<protein>
    <recommendedName>
        <fullName evidence="1">diguanylate cyclase</fullName>
        <ecNumber evidence="1">2.7.7.65</ecNumber>
    </recommendedName>
</protein>
<dbReference type="SMART" id="SM01080">
    <property type="entry name" value="CHASE2"/>
    <property type="match status" value="1"/>
</dbReference>
<feature type="domain" description="GGDEF" evidence="4">
    <location>
        <begin position="406"/>
        <end position="542"/>
    </location>
</feature>
<accession>A0AAD0W8F9</accession>
<name>A0AAD0W8F9_9NEIS</name>
<organism evidence="5 6">
    <name type="scientific">Chromobacterium rhizoryzae</name>
    <dbReference type="NCBI Taxonomy" id="1778675"/>
    <lineage>
        <taxon>Bacteria</taxon>
        <taxon>Pseudomonadati</taxon>
        <taxon>Pseudomonadota</taxon>
        <taxon>Betaproteobacteria</taxon>
        <taxon>Neisseriales</taxon>
        <taxon>Chromobacteriaceae</taxon>
        <taxon>Chromobacterium</taxon>
    </lineage>
</organism>
<feature type="transmembrane region" description="Helical" evidence="3">
    <location>
        <begin position="321"/>
        <end position="341"/>
    </location>
</feature>
<evidence type="ECO:0000256" key="1">
    <source>
        <dbReference type="ARBA" id="ARBA00012528"/>
    </source>
</evidence>
<dbReference type="PANTHER" id="PTHR45138">
    <property type="entry name" value="REGULATORY COMPONENTS OF SENSORY TRANSDUCTION SYSTEM"/>
    <property type="match status" value="1"/>
</dbReference>
<dbReference type="GeneID" id="58560666"/>
<dbReference type="KEGG" id="crz:D1345_13975"/>
<feature type="transmembrane region" description="Helical" evidence="3">
    <location>
        <begin position="295"/>
        <end position="314"/>
    </location>
</feature>
<dbReference type="InterPro" id="IPR000160">
    <property type="entry name" value="GGDEF_dom"/>
</dbReference>
<keyword evidence="3" id="KW-0472">Membrane</keyword>
<dbReference type="InterPro" id="IPR043128">
    <property type="entry name" value="Rev_trsase/Diguanyl_cyclase"/>
</dbReference>
<dbReference type="Pfam" id="PF05226">
    <property type="entry name" value="CHASE2"/>
    <property type="match status" value="1"/>
</dbReference>
<keyword evidence="3" id="KW-1133">Transmembrane helix</keyword>
<dbReference type="InterPro" id="IPR050469">
    <property type="entry name" value="Diguanylate_Cyclase"/>
</dbReference>
<dbReference type="GO" id="GO:0043709">
    <property type="term" value="P:cell adhesion involved in single-species biofilm formation"/>
    <property type="evidence" value="ECO:0007669"/>
    <property type="project" value="TreeGrafter"/>
</dbReference>
<dbReference type="PANTHER" id="PTHR45138:SF9">
    <property type="entry name" value="DIGUANYLATE CYCLASE DGCM-RELATED"/>
    <property type="match status" value="1"/>
</dbReference>
<dbReference type="GO" id="GO:0052621">
    <property type="term" value="F:diguanylate cyclase activity"/>
    <property type="evidence" value="ECO:0007669"/>
    <property type="project" value="UniProtKB-EC"/>
</dbReference>
<dbReference type="EC" id="2.7.7.65" evidence="1"/>
<dbReference type="EMBL" id="CP031968">
    <property type="protein sequence ID" value="AXT47229.1"/>
    <property type="molecule type" value="Genomic_DNA"/>
</dbReference>
<dbReference type="PROSITE" id="PS50887">
    <property type="entry name" value="GGDEF"/>
    <property type="match status" value="1"/>
</dbReference>
<dbReference type="Proteomes" id="UP000259465">
    <property type="component" value="Chromosome"/>
</dbReference>
<gene>
    <name evidence="5" type="ORF">D1345_13975</name>
</gene>
<evidence type="ECO:0000256" key="2">
    <source>
        <dbReference type="ARBA" id="ARBA00034247"/>
    </source>
</evidence>
<dbReference type="Gene3D" id="3.30.70.270">
    <property type="match status" value="1"/>
</dbReference>
<evidence type="ECO:0000313" key="5">
    <source>
        <dbReference type="EMBL" id="AXT47229.1"/>
    </source>
</evidence>
<evidence type="ECO:0000256" key="3">
    <source>
        <dbReference type="SAM" id="Phobius"/>
    </source>
</evidence>
<dbReference type="InterPro" id="IPR029787">
    <property type="entry name" value="Nucleotide_cyclase"/>
</dbReference>
<evidence type="ECO:0000313" key="6">
    <source>
        <dbReference type="Proteomes" id="UP000259465"/>
    </source>
</evidence>
<dbReference type="SUPFAM" id="SSF55073">
    <property type="entry name" value="Nucleotide cyclase"/>
    <property type="match status" value="1"/>
</dbReference>
<dbReference type="FunFam" id="3.30.70.270:FF:000001">
    <property type="entry name" value="Diguanylate cyclase domain protein"/>
    <property type="match status" value="1"/>
</dbReference>
<dbReference type="RefSeq" id="WP_019101666.1">
    <property type="nucleotide sequence ID" value="NZ_CP031968.1"/>
</dbReference>